<evidence type="ECO:0000313" key="3">
    <source>
        <dbReference type="Proteomes" id="UP000191257"/>
    </source>
</evidence>
<keyword evidence="3" id="KW-1185">Reference proteome</keyword>
<dbReference type="Proteomes" id="UP000191257">
    <property type="component" value="Chromosome"/>
</dbReference>
<reference evidence="2" key="1">
    <citation type="submission" date="2017-12" db="EMBL/GenBank/DDBJ databases">
        <title>FDA dAtabase for Regulatory Grade micrObial Sequences (FDA-ARGOS): Supporting development and validation of Infectious Disease Dx tests.</title>
        <authorList>
            <person name="Campos J."/>
            <person name="Goldberg B."/>
            <person name="Tallon L."/>
            <person name="Sadzewicz L."/>
            <person name="Sengamalay N."/>
            <person name="Ott S."/>
            <person name="Godinez A."/>
            <person name="Nagaraj S."/>
            <person name="Vyas G."/>
            <person name="Aluvathingal J."/>
            <person name="Nadendla S."/>
            <person name="Geyer C."/>
            <person name="Nandy P."/>
            <person name="Hobson J."/>
            <person name="Sichtig H."/>
        </authorList>
    </citation>
    <scope>NUCLEOTIDE SEQUENCE</scope>
    <source>
        <strain evidence="2">FDAARGOS_252</strain>
    </source>
</reference>
<dbReference type="InterPro" id="IPR026881">
    <property type="entry name" value="WYL_dom"/>
</dbReference>
<organism evidence="2 3">
    <name type="scientific">Paracoccus yeei</name>
    <dbReference type="NCBI Taxonomy" id="147645"/>
    <lineage>
        <taxon>Bacteria</taxon>
        <taxon>Pseudomonadati</taxon>
        <taxon>Pseudomonadota</taxon>
        <taxon>Alphaproteobacteria</taxon>
        <taxon>Rhodobacterales</taxon>
        <taxon>Paracoccaceae</taxon>
        <taxon>Paracoccus</taxon>
    </lineage>
</organism>
<dbReference type="Pfam" id="PF13280">
    <property type="entry name" value="WYL"/>
    <property type="match status" value="1"/>
</dbReference>
<evidence type="ECO:0000313" key="2">
    <source>
        <dbReference type="EMBL" id="ARC38517.2"/>
    </source>
</evidence>
<gene>
    <name evidence="2" type="ORF">A6J80_11190</name>
</gene>
<proteinExistence type="predicted"/>
<protein>
    <recommendedName>
        <fullName evidence="1">WYL domain-containing protein</fullName>
    </recommendedName>
</protein>
<feature type="domain" description="WYL" evidence="1">
    <location>
        <begin position="9"/>
        <end position="62"/>
    </location>
</feature>
<dbReference type="KEGG" id="pye:A6J80_11190"/>
<dbReference type="EMBL" id="CP020442">
    <property type="protein sequence ID" value="ARC38517.2"/>
    <property type="molecule type" value="Genomic_DNA"/>
</dbReference>
<dbReference type="AlphaFoldDB" id="A0A1V0GXG7"/>
<evidence type="ECO:0000259" key="1">
    <source>
        <dbReference type="Pfam" id="PF13280"/>
    </source>
</evidence>
<name>A0A1V0GXG7_9RHOB</name>
<sequence length="69" mass="8356">MTEHVTTTPLVFQYLNWRGERATRRVHPKRVWYGSTEWHPEPQWFLEATDLEKGEVRDFAFKDMIFTDA</sequence>
<accession>A0A1V0GXG7</accession>